<feature type="signal peptide" evidence="1">
    <location>
        <begin position="1"/>
        <end position="19"/>
    </location>
</feature>
<organism evidence="3 4">
    <name type="scientific">Macrophomina phaseolina</name>
    <dbReference type="NCBI Taxonomy" id="35725"/>
    <lineage>
        <taxon>Eukaryota</taxon>
        <taxon>Fungi</taxon>
        <taxon>Dikarya</taxon>
        <taxon>Ascomycota</taxon>
        <taxon>Pezizomycotina</taxon>
        <taxon>Dothideomycetes</taxon>
        <taxon>Dothideomycetes incertae sedis</taxon>
        <taxon>Botryosphaeriales</taxon>
        <taxon>Botryosphaeriaceae</taxon>
        <taxon>Macrophomina</taxon>
    </lineage>
</organism>
<dbReference type="InterPro" id="IPR040621">
    <property type="entry name" value="AvrLm4-7"/>
</dbReference>
<accession>A0ABQ8G4G8</accession>
<protein>
    <recommendedName>
        <fullName evidence="2">Avirulence Effector AvrLm4-7 domain-containing protein</fullName>
    </recommendedName>
</protein>
<dbReference type="Gene3D" id="3.30.70.2910">
    <property type="match status" value="1"/>
</dbReference>
<keyword evidence="4" id="KW-1185">Reference proteome</keyword>
<gene>
    <name evidence="3" type="ORF">B0J12DRAFT_787324</name>
</gene>
<dbReference type="Proteomes" id="UP000774617">
    <property type="component" value="Unassembled WGS sequence"/>
</dbReference>
<feature type="chain" id="PRO_5046300465" description="Avirulence Effector AvrLm4-7 domain-containing protein" evidence="1">
    <location>
        <begin position="20"/>
        <end position="124"/>
    </location>
</feature>
<reference evidence="3 4" key="1">
    <citation type="journal article" date="2021" name="Nat. Commun.">
        <title>Genetic determinants of endophytism in the Arabidopsis root mycobiome.</title>
        <authorList>
            <person name="Mesny F."/>
            <person name="Miyauchi S."/>
            <person name="Thiergart T."/>
            <person name="Pickel B."/>
            <person name="Atanasova L."/>
            <person name="Karlsson M."/>
            <person name="Huettel B."/>
            <person name="Barry K.W."/>
            <person name="Haridas S."/>
            <person name="Chen C."/>
            <person name="Bauer D."/>
            <person name="Andreopoulos W."/>
            <person name="Pangilinan J."/>
            <person name="LaButti K."/>
            <person name="Riley R."/>
            <person name="Lipzen A."/>
            <person name="Clum A."/>
            <person name="Drula E."/>
            <person name="Henrissat B."/>
            <person name="Kohler A."/>
            <person name="Grigoriev I.V."/>
            <person name="Martin F.M."/>
            <person name="Hacquard S."/>
        </authorList>
    </citation>
    <scope>NUCLEOTIDE SEQUENCE [LARGE SCALE GENOMIC DNA]</scope>
    <source>
        <strain evidence="3 4">MPI-SDFR-AT-0080</strain>
    </source>
</reference>
<dbReference type="Pfam" id="PF18661">
    <property type="entry name" value="AvrLm4-7"/>
    <property type="match status" value="1"/>
</dbReference>
<proteinExistence type="predicted"/>
<name>A0ABQ8G4G8_9PEZI</name>
<sequence length="124" mass="13683">MQLLTTSLAVLSLASTALGCTRHTIQFKSAKATCTDGAAEFQKACPTIRETVKSFSSANENIYGQDFTSQFTGCDSCTATDPRCYCTVTAWRFHEWQTTTNTFDLGGWEIARNWTPLDSKTVDC</sequence>
<keyword evidence="1" id="KW-0732">Signal</keyword>
<evidence type="ECO:0000313" key="3">
    <source>
        <dbReference type="EMBL" id="KAH7044527.1"/>
    </source>
</evidence>
<evidence type="ECO:0000313" key="4">
    <source>
        <dbReference type="Proteomes" id="UP000774617"/>
    </source>
</evidence>
<feature type="domain" description="Avirulence Effector AvrLm4-7" evidence="2">
    <location>
        <begin position="20"/>
        <end position="102"/>
    </location>
</feature>
<evidence type="ECO:0000256" key="1">
    <source>
        <dbReference type="SAM" id="SignalP"/>
    </source>
</evidence>
<comment type="caution">
    <text evidence="3">The sequence shown here is derived from an EMBL/GenBank/DDBJ whole genome shotgun (WGS) entry which is preliminary data.</text>
</comment>
<dbReference type="EMBL" id="JAGTJR010000020">
    <property type="protein sequence ID" value="KAH7044527.1"/>
    <property type="molecule type" value="Genomic_DNA"/>
</dbReference>
<evidence type="ECO:0000259" key="2">
    <source>
        <dbReference type="Pfam" id="PF18661"/>
    </source>
</evidence>